<keyword evidence="5" id="KW-0732">Signal</keyword>
<comment type="subcellular location">
    <subcellularLocation>
        <location evidence="1">Cell membrane</location>
        <topology evidence="1">Multi-pass membrane protein</topology>
    </subcellularLocation>
</comment>
<dbReference type="GO" id="GO:0042597">
    <property type="term" value="C:periplasmic space"/>
    <property type="evidence" value="ECO:0007669"/>
    <property type="project" value="InterPro"/>
</dbReference>
<proteinExistence type="predicted"/>
<feature type="transmembrane region" description="Helical" evidence="10">
    <location>
        <begin position="365"/>
        <end position="386"/>
    </location>
</feature>
<dbReference type="Proteomes" id="UP000728647">
    <property type="component" value="Unassembled WGS sequence"/>
</dbReference>
<keyword evidence="8 10" id="KW-0472">Membrane</keyword>
<feature type="region of interest" description="Disordered" evidence="9">
    <location>
        <begin position="441"/>
        <end position="463"/>
    </location>
</feature>
<evidence type="ECO:0000256" key="5">
    <source>
        <dbReference type="ARBA" id="ARBA00022729"/>
    </source>
</evidence>
<protein>
    <submittedName>
        <fullName evidence="13">Copper resistance protein CopC</fullName>
    </submittedName>
</protein>
<dbReference type="GO" id="GO:0046688">
    <property type="term" value="P:response to copper ion"/>
    <property type="evidence" value="ECO:0007669"/>
    <property type="project" value="InterPro"/>
</dbReference>
<evidence type="ECO:0000256" key="7">
    <source>
        <dbReference type="ARBA" id="ARBA00023008"/>
    </source>
</evidence>
<reference evidence="13" key="1">
    <citation type="submission" date="2020-06" db="EMBL/GenBank/DDBJ databases">
        <title>Haloterrigena sp. nov., an extremely halophilic archaeon isolated from a saline sediment.</title>
        <authorList>
            <person name="Liu B.-B."/>
        </authorList>
    </citation>
    <scope>NUCLEOTIDE SEQUENCE</scope>
    <source>
        <strain evidence="13">SYSU A121-1</strain>
    </source>
</reference>
<dbReference type="PANTHER" id="PTHR34820:SF4">
    <property type="entry name" value="INNER MEMBRANE PROTEIN YEBZ"/>
    <property type="match status" value="1"/>
</dbReference>
<keyword evidence="7" id="KW-0186">Copper</keyword>
<feature type="domain" description="CopC" evidence="11">
    <location>
        <begin position="41"/>
        <end position="141"/>
    </location>
</feature>
<keyword evidence="4" id="KW-0479">Metal-binding</keyword>
<feature type="transmembrane region" description="Helical" evidence="10">
    <location>
        <begin position="392"/>
        <end position="417"/>
    </location>
</feature>
<evidence type="ECO:0000256" key="1">
    <source>
        <dbReference type="ARBA" id="ARBA00004651"/>
    </source>
</evidence>
<evidence type="ECO:0000256" key="3">
    <source>
        <dbReference type="ARBA" id="ARBA00022692"/>
    </source>
</evidence>
<comment type="caution">
    <text evidence="13">The sequence shown here is derived from an EMBL/GenBank/DDBJ whole genome shotgun (WGS) entry which is preliminary data.</text>
</comment>
<dbReference type="InterPro" id="IPR007348">
    <property type="entry name" value="CopC_dom"/>
</dbReference>
<feature type="compositionally biased region" description="Basic and acidic residues" evidence="9">
    <location>
        <begin position="448"/>
        <end position="458"/>
    </location>
</feature>
<dbReference type="RefSeq" id="WP_174702743.1">
    <property type="nucleotide sequence ID" value="NZ_JABURA010000001.1"/>
</dbReference>
<evidence type="ECO:0000256" key="2">
    <source>
        <dbReference type="ARBA" id="ARBA00022475"/>
    </source>
</evidence>
<organism evidence="13 14">
    <name type="scientific">Haloterrigena gelatinilytica</name>
    <dbReference type="NCBI Taxonomy" id="2741724"/>
    <lineage>
        <taxon>Archaea</taxon>
        <taxon>Methanobacteriati</taxon>
        <taxon>Methanobacteriota</taxon>
        <taxon>Stenosarchaea group</taxon>
        <taxon>Halobacteria</taxon>
        <taxon>Halobacteriales</taxon>
        <taxon>Natrialbaceae</taxon>
        <taxon>Haloterrigena</taxon>
    </lineage>
</organism>
<feature type="transmembrane region" description="Helical" evidence="10">
    <location>
        <begin position="477"/>
        <end position="499"/>
    </location>
</feature>
<evidence type="ECO:0000313" key="14">
    <source>
        <dbReference type="Proteomes" id="UP000728647"/>
    </source>
</evidence>
<evidence type="ECO:0000259" key="11">
    <source>
        <dbReference type="Pfam" id="PF04234"/>
    </source>
</evidence>
<dbReference type="InterPro" id="IPR014756">
    <property type="entry name" value="Ig_E-set"/>
</dbReference>
<evidence type="ECO:0000313" key="13">
    <source>
        <dbReference type="EMBL" id="NUB92946.1"/>
    </source>
</evidence>
<accession>A0A8J8GNI6</accession>
<dbReference type="InterPro" id="IPR032694">
    <property type="entry name" value="CopC/D"/>
</dbReference>
<evidence type="ECO:0000259" key="12">
    <source>
        <dbReference type="Pfam" id="PF05425"/>
    </source>
</evidence>
<dbReference type="GO" id="GO:0005886">
    <property type="term" value="C:plasma membrane"/>
    <property type="evidence" value="ECO:0007669"/>
    <property type="project" value="UniProtKB-SubCell"/>
</dbReference>
<feature type="domain" description="Copper resistance protein D" evidence="12">
    <location>
        <begin position="359"/>
        <end position="490"/>
    </location>
</feature>
<dbReference type="InterPro" id="IPR008457">
    <property type="entry name" value="Cu-R_CopD_dom"/>
</dbReference>
<feature type="compositionally biased region" description="Acidic residues" evidence="9">
    <location>
        <begin position="649"/>
        <end position="660"/>
    </location>
</feature>
<keyword evidence="2" id="KW-1003">Cell membrane</keyword>
<evidence type="ECO:0000256" key="8">
    <source>
        <dbReference type="ARBA" id="ARBA00023136"/>
    </source>
</evidence>
<evidence type="ECO:0000256" key="6">
    <source>
        <dbReference type="ARBA" id="ARBA00022989"/>
    </source>
</evidence>
<feature type="transmembrane region" description="Helical" evidence="10">
    <location>
        <begin position="255"/>
        <end position="277"/>
    </location>
</feature>
<feature type="transmembrane region" description="Helical" evidence="10">
    <location>
        <begin position="284"/>
        <end position="303"/>
    </location>
</feature>
<dbReference type="Gene3D" id="2.60.40.1220">
    <property type="match status" value="1"/>
</dbReference>
<dbReference type="OrthoDB" id="206320at2157"/>
<dbReference type="GO" id="GO:0006825">
    <property type="term" value="P:copper ion transport"/>
    <property type="evidence" value="ECO:0007669"/>
    <property type="project" value="InterPro"/>
</dbReference>
<dbReference type="Pfam" id="PF04234">
    <property type="entry name" value="CopC"/>
    <property type="match status" value="1"/>
</dbReference>
<evidence type="ECO:0000256" key="10">
    <source>
        <dbReference type="SAM" id="Phobius"/>
    </source>
</evidence>
<name>A0A8J8GNI6_9EURY</name>
<feature type="region of interest" description="Disordered" evidence="9">
    <location>
        <begin position="629"/>
        <end position="661"/>
    </location>
</feature>
<keyword evidence="6 10" id="KW-1133">Transmembrane helix</keyword>
<feature type="transmembrane region" description="Helical" evidence="10">
    <location>
        <begin position="21"/>
        <end position="44"/>
    </location>
</feature>
<evidence type="ECO:0000256" key="4">
    <source>
        <dbReference type="ARBA" id="ARBA00022723"/>
    </source>
</evidence>
<feature type="transmembrane region" description="Helical" evidence="10">
    <location>
        <begin position="176"/>
        <end position="199"/>
    </location>
</feature>
<feature type="transmembrane region" description="Helical" evidence="10">
    <location>
        <begin position="323"/>
        <end position="344"/>
    </location>
</feature>
<gene>
    <name evidence="13" type="ORF">HT576_18225</name>
</gene>
<dbReference type="GO" id="GO:0005507">
    <property type="term" value="F:copper ion binding"/>
    <property type="evidence" value="ECO:0007669"/>
    <property type="project" value="InterPro"/>
</dbReference>
<dbReference type="PANTHER" id="PTHR34820">
    <property type="entry name" value="INNER MEMBRANE PROTEIN YEBZ"/>
    <property type="match status" value="1"/>
</dbReference>
<keyword evidence="3 10" id="KW-0812">Transmembrane</keyword>
<feature type="compositionally biased region" description="Basic and acidic residues" evidence="9">
    <location>
        <begin position="633"/>
        <end position="648"/>
    </location>
</feature>
<dbReference type="Pfam" id="PF05425">
    <property type="entry name" value="CopD"/>
    <property type="match status" value="1"/>
</dbReference>
<dbReference type="InterPro" id="IPR014755">
    <property type="entry name" value="Cu-Rt/internalin_Ig-like"/>
</dbReference>
<feature type="transmembrane region" description="Helical" evidence="10">
    <location>
        <begin position="665"/>
        <end position="687"/>
    </location>
</feature>
<dbReference type="EMBL" id="JABURA010000001">
    <property type="protein sequence ID" value="NUB92946.1"/>
    <property type="molecule type" value="Genomic_DNA"/>
</dbReference>
<feature type="transmembrane region" description="Helical" evidence="10">
    <location>
        <begin position="211"/>
        <end position="235"/>
    </location>
</feature>
<dbReference type="AlphaFoldDB" id="A0A8J8GNI6"/>
<evidence type="ECO:0000256" key="9">
    <source>
        <dbReference type="SAM" id="MobiDB-lite"/>
    </source>
</evidence>
<sequence length="694" mass="71422">MVRTDSLERDVGPHEIARRAWLLVLVAVVVLSVAVTPVAAHAYLSESDPANGEQVEALPDEVTLTFGGDGVQVADVTVTGPNGEDVSGEATVDPDDSRVVRVPLEDAPTGDDADVDGMYTVEWEILADDGHETSGSFIFGVGDDPLDRDAVLEAYEDEEAGADESLPPAETAAKGLVLVAVLVLLGAPVTAAIAVYPLADRDGTTRTVDRRLARVLAGAGAVLVASVVALGLARATALGSLSVDTVRAFLDTSLGATWLTQLSVAAVIAGLLGLAVAGALRRPVWLWGTPAGAIAVAMTVGWTSHSATAIDRLRGALVDLGHVTGAGLWLGGLVVLAVVVPAVLDETAPADRRAVAAGTIRRYSLLALTGVTLAAATGLVLASWHVPDLESLAAAVYGVALSAKTLLVLLALGLGGLSRFVLLRRLESAAADGRGGLVGRLIGGTENGTREDGGRSPPDDSGDGTLTAFARAVRFEVAVLVVVVLLSGLLTSVPTAAVVGEDEGLESATIEREGDVDLELTAIPAEIDGRDDGTSDEGLRVEAGTPVVFEAAFLDGDDRPLESERTVRLLADGPDGDRFEVELEATDDGTYGTVRTLPAEGDWRVRVTGEPGGEYVDEWVDVRAVASAADGATDDHDHDAEGHDHDDHGEDADGDDDADDSPFTAALRVGAVAIGLVGTGAVALEAVRFRGRSD</sequence>
<dbReference type="SUPFAM" id="SSF81296">
    <property type="entry name" value="E set domains"/>
    <property type="match status" value="1"/>
</dbReference>